<dbReference type="Gene3D" id="3.40.50.720">
    <property type="entry name" value="NAD(P)-binding Rossmann-like Domain"/>
    <property type="match status" value="1"/>
</dbReference>
<dbReference type="PANTHER" id="PTHR44013:SF1">
    <property type="entry name" value="ZINC-TYPE ALCOHOL DEHYDROGENASE-LIKE PROTEIN C16A3.02C"/>
    <property type="match status" value="1"/>
</dbReference>
<dbReference type="GO" id="GO:0008270">
    <property type="term" value="F:zinc ion binding"/>
    <property type="evidence" value="ECO:0007669"/>
    <property type="project" value="InterPro"/>
</dbReference>
<dbReference type="RefSeq" id="XP_024396414.1">
    <property type="nucleotide sequence ID" value="XM_024540646.2"/>
</dbReference>
<dbReference type="SUPFAM" id="SSF50129">
    <property type="entry name" value="GroES-like"/>
    <property type="match status" value="1"/>
</dbReference>
<dbReference type="Pfam" id="PF08240">
    <property type="entry name" value="ADH_N"/>
    <property type="match status" value="1"/>
</dbReference>
<dbReference type="GeneID" id="112292306"/>
<dbReference type="InterPro" id="IPR002364">
    <property type="entry name" value="Quin_OxRdtase/zeta-crystal_CS"/>
</dbReference>
<dbReference type="SUPFAM" id="SSF51735">
    <property type="entry name" value="NAD(P)-binding Rossmann-fold domains"/>
    <property type="match status" value="1"/>
</dbReference>
<dbReference type="Pfam" id="PF13602">
    <property type="entry name" value="ADH_zinc_N_2"/>
    <property type="match status" value="1"/>
</dbReference>
<dbReference type="CDD" id="cd08267">
    <property type="entry name" value="MDR1"/>
    <property type="match status" value="1"/>
</dbReference>
<reference evidence="3" key="3">
    <citation type="submission" date="2020-12" db="UniProtKB">
        <authorList>
            <consortium name="EnsemblPlants"/>
        </authorList>
    </citation>
    <scope>IDENTIFICATION</scope>
</reference>
<dbReference type="Gramene" id="Pp3c1_4270V3.1">
    <property type="protein sequence ID" value="Pp3c1_4270V3.1"/>
    <property type="gene ID" value="Pp3c1_4270"/>
</dbReference>
<dbReference type="Proteomes" id="UP000006727">
    <property type="component" value="Chromosome 1"/>
</dbReference>
<reference evidence="2 4" key="2">
    <citation type="journal article" date="2018" name="Plant J.">
        <title>The Physcomitrella patens chromosome-scale assembly reveals moss genome structure and evolution.</title>
        <authorList>
            <person name="Lang D."/>
            <person name="Ullrich K.K."/>
            <person name="Murat F."/>
            <person name="Fuchs J."/>
            <person name="Jenkins J."/>
            <person name="Haas F.B."/>
            <person name="Piednoel M."/>
            <person name="Gundlach H."/>
            <person name="Van Bel M."/>
            <person name="Meyberg R."/>
            <person name="Vives C."/>
            <person name="Morata J."/>
            <person name="Symeonidi A."/>
            <person name="Hiss M."/>
            <person name="Muchero W."/>
            <person name="Kamisugi Y."/>
            <person name="Saleh O."/>
            <person name="Blanc G."/>
            <person name="Decker E.L."/>
            <person name="van Gessel N."/>
            <person name="Grimwood J."/>
            <person name="Hayes R.D."/>
            <person name="Graham S.W."/>
            <person name="Gunter L.E."/>
            <person name="McDaniel S.F."/>
            <person name="Hoernstein S.N.W."/>
            <person name="Larsson A."/>
            <person name="Li F.W."/>
            <person name="Perroud P.F."/>
            <person name="Phillips J."/>
            <person name="Ranjan P."/>
            <person name="Rokshar D.S."/>
            <person name="Rothfels C.J."/>
            <person name="Schneider L."/>
            <person name="Shu S."/>
            <person name="Stevenson D.W."/>
            <person name="Thummler F."/>
            <person name="Tillich M."/>
            <person name="Villarreal Aguilar J.C."/>
            <person name="Widiez T."/>
            <person name="Wong G.K."/>
            <person name="Wymore A."/>
            <person name="Zhang Y."/>
            <person name="Zimmer A.D."/>
            <person name="Quatrano R.S."/>
            <person name="Mayer K.F.X."/>
            <person name="Goodstein D."/>
            <person name="Casacuberta J.M."/>
            <person name="Vandepoele K."/>
            <person name="Reski R."/>
            <person name="Cuming A.C."/>
            <person name="Tuskan G.A."/>
            <person name="Maumus F."/>
            <person name="Salse J."/>
            <person name="Schmutz J."/>
            <person name="Rensing S.A."/>
        </authorList>
    </citation>
    <scope>NUCLEOTIDE SEQUENCE [LARGE SCALE GENOMIC DNA]</scope>
    <source>
        <strain evidence="3 4">cv. Gransden 2004</strain>
    </source>
</reference>
<dbReference type="OMA" id="GLWGIQI"/>
<dbReference type="EnsemblPlants" id="Pp3c1_4270V3.1">
    <property type="protein sequence ID" value="Pp3c1_4270V3.1"/>
    <property type="gene ID" value="Pp3c1_4270"/>
</dbReference>
<dbReference type="OrthoDB" id="48317at2759"/>
<dbReference type="InterPro" id="IPR011032">
    <property type="entry name" value="GroES-like_sf"/>
</dbReference>
<dbReference type="Gramene" id="Pp3c1_4270V3.2">
    <property type="protein sequence ID" value="Pp3c1_4270V3.2"/>
    <property type="gene ID" value="Pp3c1_4270"/>
</dbReference>
<dbReference type="STRING" id="3218.A0A2K1L6Z5"/>
<dbReference type="PROSITE" id="PS01162">
    <property type="entry name" value="QOR_ZETA_CRYSTAL"/>
    <property type="match status" value="1"/>
</dbReference>
<dbReference type="EnsemblPlants" id="Pp3c1_4270V3.2">
    <property type="protein sequence ID" value="Pp3c1_4270V3.2"/>
    <property type="gene ID" value="Pp3c1_4270"/>
</dbReference>
<reference evidence="2 4" key="1">
    <citation type="journal article" date="2008" name="Science">
        <title>The Physcomitrella genome reveals evolutionary insights into the conquest of land by plants.</title>
        <authorList>
            <person name="Rensing S."/>
            <person name="Lang D."/>
            <person name="Zimmer A."/>
            <person name="Terry A."/>
            <person name="Salamov A."/>
            <person name="Shapiro H."/>
            <person name="Nishiyama T."/>
            <person name="Perroud P.-F."/>
            <person name="Lindquist E."/>
            <person name="Kamisugi Y."/>
            <person name="Tanahashi T."/>
            <person name="Sakakibara K."/>
            <person name="Fujita T."/>
            <person name="Oishi K."/>
            <person name="Shin-I T."/>
            <person name="Kuroki Y."/>
            <person name="Toyoda A."/>
            <person name="Suzuki Y."/>
            <person name="Hashimoto A."/>
            <person name="Yamaguchi K."/>
            <person name="Sugano A."/>
            <person name="Kohara Y."/>
            <person name="Fujiyama A."/>
            <person name="Anterola A."/>
            <person name="Aoki S."/>
            <person name="Ashton N."/>
            <person name="Barbazuk W.B."/>
            <person name="Barker E."/>
            <person name="Bennetzen J."/>
            <person name="Bezanilla M."/>
            <person name="Blankenship R."/>
            <person name="Cho S.H."/>
            <person name="Dutcher S."/>
            <person name="Estelle M."/>
            <person name="Fawcett J.A."/>
            <person name="Gundlach H."/>
            <person name="Hanada K."/>
            <person name="Heyl A."/>
            <person name="Hicks K.A."/>
            <person name="Hugh J."/>
            <person name="Lohr M."/>
            <person name="Mayer K."/>
            <person name="Melkozernov A."/>
            <person name="Murata T."/>
            <person name="Nelson D."/>
            <person name="Pils B."/>
            <person name="Prigge M."/>
            <person name="Reiss B."/>
            <person name="Renner T."/>
            <person name="Rombauts S."/>
            <person name="Rushton P."/>
            <person name="Sanderfoot A."/>
            <person name="Schween G."/>
            <person name="Shiu S.-H."/>
            <person name="Stueber K."/>
            <person name="Theodoulou F.L."/>
            <person name="Tu H."/>
            <person name="Van de Peer Y."/>
            <person name="Verrier P.J."/>
            <person name="Waters E."/>
            <person name="Wood A."/>
            <person name="Yang L."/>
            <person name="Cove D."/>
            <person name="Cuming A."/>
            <person name="Hasebe M."/>
            <person name="Lucas S."/>
            <person name="Mishler D.B."/>
            <person name="Reski R."/>
            <person name="Grigoriev I."/>
            <person name="Quatrano R.S."/>
            <person name="Boore J.L."/>
        </authorList>
    </citation>
    <scope>NUCLEOTIDE SEQUENCE [LARGE SCALE GENOMIC DNA]</scope>
    <source>
        <strain evidence="3 4">cv. Gransden 2004</strain>
    </source>
</reference>
<proteinExistence type="predicted"/>
<dbReference type="Gene3D" id="3.90.180.10">
    <property type="entry name" value="Medium-chain alcohol dehydrogenases, catalytic domain"/>
    <property type="match status" value="1"/>
</dbReference>
<dbReference type="SMART" id="SM00829">
    <property type="entry name" value="PKS_ER"/>
    <property type="match status" value="1"/>
</dbReference>
<dbReference type="GO" id="GO:0016491">
    <property type="term" value="F:oxidoreductase activity"/>
    <property type="evidence" value="ECO:0007669"/>
    <property type="project" value="InterPro"/>
</dbReference>
<dbReference type="EMBL" id="ABEU02000001">
    <property type="protein sequence ID" value="PNR61761.1"/>
    <property type="molecule type" value="Genomic_DNA"/>
</dbReference>
<evidence type="ECO:0000259" key="1">
    <source>
        <dbReference type="SMART" id="SM00829"/>
    </source>
</evidence>
<feature type="domain" description="Enoyl reductase (ER)" evidence="1">
    <location>
        <begin position="18"/>
        <end position="330"/>
    </location>
</feature>
<dbReference type="InterPro" id="IPR052733">
    <property type="entry name" value="Chloroplast_QOR"/>
</dbReference>
<name>A0A2K1L6Z5_PHYPA</name>
<gene>
    <name evidence="3" type="primary">LOC112292306</name>
    <name evidence="2" type="ORF">PHYPA_000184</name>
</gene>
<protein>
    <recommendedName>
        <fullName evidence="1">Enoyl reductase (ER) domain-containing protein</fullName>
    </recommendedName>
</protein>
<dbReference type="InterPro" id="IPR020843">
    <property type="entry name" value="ER"/>
</dbReference>
<evidence type="ECO:0000313" key="4">
    <source>
        <dbReference type="Proteomes" id="UP000006727"/>
    </source>
</evidence>
<keyword evidence="4" id="KW-1185">Reference proteome</keyword>
<organism evidence="2">
    <name type="scientific">Physcomitrium patens</name>
    <name type="common">Spreading-leaved earth moss</name>
    <name type="synonym">Physcomitrella patens</name>
    <dbReference type="NCBI Taxonomy" id="3218"/>
    <lineage>
        <taxon>Eukaryota</taxon>
        <taxon>Viridiplantae</taxon>
        <taxon>Streptophyta</taxon>
        <taxon>Embryophyta</taxon>
        <taxon>Bryophyta</taxon>
        <taxon>Bryophytina</taxon>
        <taxon>Bryopsida</taxon>
        <taxon>Funariidae</taxon>
        <taxon>Funariales</taxon>
        <taxon>Funariaceae</taxon>
        <taxon>Physcomitrium</taxon>
    </lineage>
</organism>
<accession>A0A2K1L6Z5</accession>
<sequence>MRMAAQMMRAVQYSTFGGGAAALQHVEIPMPVPAKDQLLIKVEAASVNPVDWKVIQAGLFKLFLPAKLPYIPGTDMAGEVVGLGPGVTSFAVGDKVSCWSDIRNGGSLAEYAAVPIKTTAKRPETVSAIDGASFGVAGQTALQAVRDSAGIKLDGSSKDKNLLITAASGGVGTYAVQIAKLGGAHVTATCGARNVALIKSLGADEVLDYKTPEGVKMESPSGRKYDAVIHCAKYQPFSDFKPQLKKNGKVIDLTPSPKGLLATGFQLATFSSQRFVPFLMRGNSDDLAVLTSLVNEGKLKTVVDSTFPLSKAEKAWEKQIEGHSTGKVLVTMVGE</sequence>
<dbReference type="InterPro" id="IPR036291">
    <property type="entry name" value="NAD(P)-bd_dom_sf"/>
</dbReference>
<evidence type="ECO:0000313" key="2">
    <source>
        <dbReference type="EMBL" id="PNR61761.1"/>
    </source>
</evidence>
<dbReference type="PANTHER" id="PTHR44013">
    <property type="entry name" value="ZINC-TYPE ALCOHOL DEHYDROGENASE-LIKE PROTEIN C16A3.02C"/>
    <property type="match status" value="1"/>
</dbReference>
<dbReference type="PaxDb" id="3218-PP1S45_86V6.1"/>
<dbReference type="InterPro" id="IPR013154">
    <property type="entry name" value="ADH-like_N"/>
</dbReference>
<evidence type="ECO:0000313" key="3">
    <source>
        <dbReference type="EnsemblPlants" id="Pp3c1_4270V3.1"/>
    </source>
</evidence>
<dbReference type="AlphaFoldDB" id="A0A2K1L6Z5"/>